<keyword evidence="8" id="KW-1185">Reference proteome</keyword>
<dbReference type="EMBL" id="MLKD01000010">
    <property type="protein sequence ID" value="OQE22617.1"/>
    <property type="molecule type" value="Genomic_DNA"/>
</dbReference>
<dbReference type="AlphaFoldDB" id="A0A1V6T8C6"/>
<evidence type="ECO:0000256" key="2">
    <source>
        <dbReference type="ARBA" id="ARBA00022617"/>
    </source>
</evidence>
<reference evidence="8" key="1">
    <citation type="journal article" date="2017" name="Nat. Microbiol.">
        <title>Global analysis of biosynthetic gene clusters reveals vast potential of secondary metabolite production in Penicillium species.</title>
        <authorList>
            <person name="Nielsen J.C."/>
            <person name="Grijseels S."/>
            <person name="Prigent S."/>
            <person name="Ji B."/>
            <person name="Dainat J."/>
            <person name="Nielsen K.F."/>
            <person name="Frisvad J.C."/>
            <person name="Workman M."/>
            <person name="Nielsen J."/>
        </authorList>
    </citation>
    <scope>NUCLEOTIDE SEQUENCE [LARGE SCALE GENOMIC DNA]</scope>
    <source>
        <strain evidence="8">IBT 24891</strain>
    </source>
</reference>
<proteinExistence type="predicted"/>
<feature type="region of interest" description="Disordered" evidence="6">
    <location>
        <begin position="204"/>
        <end position="242"/>
    </location>
</feature>
<accession>A0A1V6T8C6</accession>
<comment type="cofactor">
    <cofactor evidence="1">
        <name>heme b</name>
        <dbReference type="ChEBI" id="CHEBI:60344"/>
    </cofactor>
</comment>
<dbReference type="InterPro" id="IPR025702">
    <property type="entry name" value="OXD"/>
</dbReference>
<dbReference type="Pfam" id="PF13816">
    <property type="entry name" value="Dehydratase_hem"/>
    <property type="match status" value="1"/>
</dbReference>
<feature type="region of interest" description="Disordered" evidence="6">
    <location>
        <begin position="1"/>
        <end position="22"/>
    </location>
</feature>
<keyword evidence="2" id="KW-0349">Heme</keyword>
<evidence type="ECO:0000313" key="7">
    <source>
        <dbReference type="EMBL" id="OQE22617.1"/>
    </source>
</evidence>
<dbReference type="Proteomes" id="UP000191285">
    <property type="component" value="Unassembled WGS sequence"/>
</dbReference>
<dbReference type="GO" id="GO:0046872">
    <property type="term" value="F:metal ion binding"/>
    <property type="evidence" value="ECO:0007669"/>
    <property type="project" value="UniProtKB-KW"/>
</dbReference>
<evidence type="ECO:0000256" key="1">
    <source>
        <dbReference type="ARBA" id="ARBA00001970"/>
    </source>
</evidence>
<evidence type="ECO:0000256" key="6">
    <source>
        <dbReference type="SAM" id="MobiDB-lite"/>
    </source>
</evidence>
<feature type="compositionally biased region" description="Pro residues" evidence="6">
    <location>
        <begin position="13"/>
        <end position="22"/>
    </location>
</feature>
<keyword evidence="5" id="KW-0456">Lyase</keyword>
<comment type="caution">
    <text evidence="7">The sequence shown here is derived from an EMBL/GenBank/DDBJ whole genome shotgun (WGS) entry which is preliminary data.</text>
</comment>
<evidence type="ECO:0000256" key="3">
    <source>
        <dbReference type="ARBA" id="ARBA00022723"/>
    </source>
</evidence>
<evidence type="ECO:0008006" key="9">
    <source>
        <dbReference type="Google" id="ProtNLM"/>
    </source>
</evidence>
<dbReference type="GO" id="GO:0016829">
    <property type="term" value="F:lyase activity"/>
    <property type="evidence" value="ECO:0007669"/>
    <property type="project" value="UniProtKB-KW"/>
</dbReference>
<evidence type="ECO:0000256" key="4">
    <source>
        <dbReference type="ARBA" id="ARBA00023004"/>
    </source>
</evidence>
<evidence type="ECO:0000256" key="5">
    <source>
        <dbReference type="ARBA" id="ARBA00023239"/>
    </source>
</evidence>
<evidence type="ECO:0000313" key="8">
    <source>
        <dbReference type="Proteomes" id="UP000191285"/>
    </source>
</evidence>
<keyword evidence="3" id="KW-0479">Metal-binding</keyword>
<organism evidence="7 8">
    <name type="scientific">Penicillium steckii</name>
    <dbReference type="NCBI Taxonomy" id="303698"/>
    <lineage>
        <taxon>Eukaryota</taxon>
        <taxon>Fungi</taxon>
        <taxon>Dikarya</taxon>
        <taxon>Ascomycota</taxon>
        <taxon>Pezizomycotina</taxon>
        <taxon>Eurotiomycetes</taxon>
        <taxon>Eurotiomycetidae</taxon>
        <taxon>Eurotiales</taxon>
        <taxon>Aspergillaceae</taxon>
        <taxon>Penicillium</taxon>
    </lineage>
</organism>
<feature type="compositionally biased region" description="Polar residues" evidence="6">
    <location>
        <begin position="233"/>
        <end position="242"/>
    </location>
</feature>
<name>A0A1V6T8C6_9EURO</name>
<protein>
    <recommendedName>
        <fullName evidence="9">Phenylacetaldoxime dehydratase</fullName>
    </recommendedName>
</protein>
<feature type="compositionally biased region" description="Basic and acidic residues" evidence="6">
    <location>
        <begin position="217"/>
        <end position="229"/>
    </location>
</feature>
<gene>
    <name evidence="7" type="ORF">PENSTE_c010G09652</name>
</gene>
<sequence>MVSESDTRTYPLRQPPNHNPPPRLHLVFPEGQKQVFTAYIGIQLHQKTTLKDALLQLSDPRHKVQEFLASSHSVSTEQFIMLNDALNHTQPPTQRQAETPFSNPTTKLNHTSVIWACYWNNKQSYEKALARLNLFSIYNSLPQPLRPITGLWIESFISEIARLETVYSATDYMPGLARLPGTSTAQHIHTGYWGAARDRIPGSGEDLFTGESSTSNDNDKRYKNSKQEDGQDDTTSLSSLGFSIKGTNPSDIVHIRSGQFWKNCLDKESSAYLENIEPKLRNGLSYLWDNSLESGSFGVRYLQNTHLDLDSQDDTDKTGTKTKTTTENSDSISKYLNYSPKESCVTAYFKNMTDLERWSSKHPSHLAIHAAAISHARRFGDTRKFRTWHEVSVIRGGEASFQYVNCLYGTGVERGMISIQRTSV</sequence>
<dbReference type="OrthoDB" id="3359285at2759"/>
<keyword evidence="4" id="KW-0408">Iron</keyword>